<evidence type="ECO:0000313" key="1">
    <source>
        <dbReference type="EMBL" id="HFB53202.1"/>
    </source>
</evidence>
<dbReference type="EMBL" id="DRNH01000033">
    <property type="protein sequence ID" value="HFB53202.1"/>
    <property type="molecule type" value="Genomic_DNA"/>
</dbReference>
<dbReference type="SUPFAM" id="SSF143011">
    <property type="entry name" value="RelE-like"/>
    <property type="match status" value="1"/>
</dbReference>
<protein>
    <submittedName>
        <fullName evidence="1">Addiction module toxin RelE</fullName>
    </submittedName>
</protein>
<proteinExistence type="predicted"/>
<name>A0A7C3BZ34_9BACT</name>
<sequence>MNYKLELLLEAHEDLAQFSNRERILVYKQFKKIQQSPELGILLGNKNGYDLSGCRKMYADNKKIRIVYKIVEDRIIVEVIAVGKRNEMEVYKKASKRV</sequence>
<dbReference type="InterPro" id="IPR035093">
    <property type="entry name" value="RelE/ParE_toxin_dom_sf"/>
</dbReference>
<dbReference type="AlphaFoldDB" id="A0A7C3BZ34"/>
<reference evidence="1" key="1">
    <citation type="journal article" date="2020" name="mSystems">
        <title>Genome- and Community-Level Interaction Insights into Carbon Utilization and Element Cycling Functions of Hydrothermarchaeota in Hydrothermal Sediment.</title>
        <authorList>
            <person name="Zhou Z."/>
            <person name="Liu Y."/>
            <person name="Xu W."/>
            <person name="Pan J."/>
            <person name="Luo Z.H."/>
            <person name="Li M."/>
        </authorList>
    </citation>
    <scope>NUCLEOTIDE SEQUENCE [LARGE SCALE GENOMIC DNA]</scope>
    <source>
        <strain evidence="1">HyVt-507</strain>
    </source>
</reference>
<organism evidence="1">
    <name type="scientific">Sulfurimonas autotrophica</name>
    <dbReference type="NCBI Taxonomy" id="202747"/>
    <lineage>
        <taxon>Bacteria</taxon>
        <taxon>Pseudomonadati</taxon>
        <taxon>Campylobacterota</taxon>
        <taxon>Epsilonproteobacteria</taxon>
        <taxon>Campylobacterales</taxon>
        <taxon>Sulfurimonadaceae</taxon>
        <taxon>Sulfurimonas</taxon>
    </lineage>
</organism>
<accession>A0A7C3BZ34</accession>
<gene>
    <name evidence="1" type="ORF">ENJ67_00585</name>
</gene>
<comment type="caution">
    <text evidence="1">The sequence shown here is derived from an EMBL/GenBank/DDBJ whole genome shotgun (WGS) entry which is preliminary data.</text>
</comment>
<dbReference type="Gene3D" id="3.30.2310.20">
    <property type="entry name" value="RelE-like"/>
    <property type="match status" value="1"/>
</dbReference>
<dbReference type="Proteomes" id="UP000886390">
    <property type="component" value="Unassembled WGS sequence"/>
</dbReference>